<dbReference type="PANTHER" id="PTHR30518">
    <property type="entry name" value="ENDOLYTIC MUREIN TRANSGLYCOSYLASE"/>
    <property type="match status" value="1"/>
</dbReference>
<dbReference type="PANTHER" id="PTHR30518:SF2">
    <property type="entry name" value="ENDOLYTIC MUREIN TRANSGLYCOSYLASE"/>
    <property type="match status" value="1"/>
</dbReference>
<keyword evidence="9" id="KW-1185">Reference proteome</keyword>
<dbReference type="GO" id="GO:0008932">
    <property type="term" value="F:lytic endotransglycosylase activity"/>
    <property type="evidence" value="ECO:0007669"/>
    <property type="project" value="UniProtKB-UniRule"/>
</dbReference>
<evidence type="ECO:0000256" key="5">
    <source>
        <dbReference type="ARBA" id="ARBA00023239"/>
    </source>
</evidence>
<comment type="subcellular location">
    <subcellularLocation>
        <location evidence="7">Cell membrane</location>
        <topology evidence="7">Single-pass membrane protein</topology>
    </subcellularLocation>
</comment>
<comment type="function">
    <text evidence="7">Functions as a peptidoglycan terminase that cleaves nascent peptidoglycan strands endolytically to terminate their elongation.</text>
</comment>
<dbReference type="EC" id="4.2.2.29" evidence="7"/>
<keyword evidence="3 7" id="KW-1133">Transmembrane helix</keyword>
<gene>
    <name evidence="7 8" type="primary">mltG</name>
    <name evidence="8" type="ORF">C7U55_08135</name>
</gene>
<keyword evidence="2 7" id="KW-0812">Transmembrane</keyword>
<keyword evidence="4 7" id="KW-0472">Membrane</keyword>
<protein>
    <recommendedName>
        <fullName evidence="7">Endolytic murein transglycosylase</fullName>
        <ecNumber evidence="7">4.2.2.29</ecNumber>
    </recommendedName>
    <alternativeName>
        <fullName evidence="7">Peptidoglycan lytic transglycosylase</fullName>
    </alternativeName>
    <alternativeName>
        <fullName evidence="7">Peptidoglycan polymerization terminase</fullName>
    </alternativeName>
</protein>
<evidence type="ECO:0000256" key="1">
    <source>
        <dbReference type="ARBA" id="ARBA00022475"/>
    </source>
</evidence>
<evidence type="ECO:0000256" key="2">
    <source>
        <dbReference type="ARBA" id="ARBA00022692"/>
    </source>
</evidence>
<evidence type="ECO:0000256" key="4">
    <source>
        <dbReference type="ARBA" id="ARBA00023136"/>
    </source>
</evidence>
<comment type="caution">
    <text evidence="8">The sequence shown here is derived from an EMBL/GenBank/DDBJ whole genome shotgun (WGS) entry which is preliminary data.</text>
</comment>
<keyword evidence="6 7" id="KW-0961">Cell wall biogenesis/degradation</keyword>
<proteinExistence type="inferred from homology"/>
<evidence type="ECO:0000256" key="3">
    <source>
        <dbReference type="ARBA" id="ARBA00022989"/>
    </source>
</evidence>
<dbReference type="GO" id="GO:0009252">
    <property type="term" value="P:peptidoglycan biosynthetic process"/>
    <property type="evidence" value="ECO:0007669"/>
    <property type="project" value="UniProtKB-UniRule"/>
</dbReference>
<sequence>MIQGEDSIMEKIKKLNVKIKIAMGCVIVLLILVLGSFAFYHNGIKAVSSKDKEVIVTIPKGSSGSNILEILNKKDLLKSPMCAKIYLKLNSYDFKSNVYILNKNMDLEEIMIILEGNDKEHISNTKITVLDGQTIPEYAKIIAKQTGIDENKILEKWTDQAYLKKLIKKYWFLTDDILTDGIYYPLEGYFAPETYFLTQEDNIESITKMMLDQMEKHLQKYKTHIESFKVGNQTLSIHQFMTLSSIVQRESPTNSQDQQLIAGVLINRLNKQMPLQCDVTVNYGNQVVKIAVTHNDLSNDTKYNTYLYKGLPVGPISAVSTEMIQSVLNYKESEYYYFFATQDGKVLFAKTYEEHQANVKSNKWY</sequence>
<dbReference type="Gene3D" id="3.30.160.60">
    <property type="entry name" value="Classic Zinc Finger"/>
    <property type="match status" value="1"/>
</dbReference>
<evidence type="ECO:0000313" key="8">
    <source>
        <dbReference type="EMBL" id="PST40023.1"/>
    </source>
</evidence>
<dbReference type="Proteomes" id="UP000241201">
    <property type="component" value="Unassembled WGS sequence"/>
</dbReference>
<dbReference type="NCBIfam" id="TIGR00247">
    <property type="entry name" value="endolytic transglycosylase MltG"/>
    <property type="match status" value="1"/>
</dbReference>
<dbReference type="Pfam" id="PF02618">
    <property type="entry name" value="YceG"/>
    <property type="match status" value="1"/>
</dbReference>
<dbReference type="HAMAP" id="MF_02065">
    <property type="entry name" value="MltG"/>
    <property type="match status" value="1"/>
</dbReference>
<organism evidence="8 9">
    <name type="scientific">Faecalibacillus faecis</name>
    <dbReference type="NCBI Taxonomy" id="1982628"/>
    <lineage>
        <taxon>Bacteria</taxon>
        <taxon>Bacillati</taxon>
        <taxon>Bacillota</taxon>
        <taxon>Erysipelotrichia</taxon>
        <taxon>Erysipelotrichales</taxon>
        <taxon>Coprobacillaceae</taxon>
        <taxon>Faecalibacillus</taxon>
    </lineage>
</organism>
<evidence type="ECO:0000256" key="7">
    <source>
        <dbReference type="HAMAP-Rule" id="MF_02065"/>
    </source>
</evidence>
<keyword evidence="5 7" id="KW-0456">Lyase</keyword>
<name>A0A2T3FXQ3_9FIRM</name>
<dbReference type="EMBL" id="PYLP01000009">
    <property type="protein sequence ID" value="PST40023.1"/>
    <property type="molecule type" value="Genomic_DNA"/>
</dbReference>
<feature type="site" description="Important for catalytic activity" evidence="7">
    <location>
        <position position="250"/>
    </location>
</feature>
<reference evidence="9" key="1">
    <citation type="submission" date="2018-03" db="EMBL/GenBank/DDBJ databases">
        <title>Lachnoclostridium SNUG30370 gen.nov., sp.nov., isolated from human faeces.</title>
        <authorList>
            <person name="Seo B."/>
            <person name="Jeon K."/>
            <person name="Ko G."/>
        </authorList>
    </citation>
    <scope>NUCLEOTIDE SEQUENCE [LARGE SCALE GENOMIC DNA]</scope>
    <source>
        <strain evidence="9">SNUG30370</strain>
    </source>
</reference>
<evidence type="ECO:0000313" key="9">
    <source>
        <dbReference type="Proteomes" id="UP000241201"/>
    </source>
</evidence>
<comment type="catalytic activity">
    <reaction evidence="7">
        <text>a peptidoglycan chain = a peptidoglycan chain with N-acetyl-1,6-anhydromuramyl-[peptide] at the reducing end + a peptidoglycan chain with N-acetylglucosamine at the non-reducing end.</text>
        <dbReference type="EC" id="4.2.2.29"/>
    </reaction>
</comment>
<comment type="similarity">
    <text evidence="7">Belongs to the transglycosylase MltG family.</text>
</comment>
<keyword evidence="1 7" id="KW-1003">Cell membrane</keyword>
<dbReference type="GO" id="GO:0005886">
    <property type="term" value="C:plasma membrane"/>
    <property type="evidence" value="ECO:0007669"/>
    <property type="project" value="UniProtKB-SubCell"/>
</dbReference>
<accession>A0A2T3FXQ3</accession>
<dbReference type="GO" id="GO:0071555">
    <property type="term" value="P:cell wall organization"/>
    <property type="evidence" value="ECO:0007669"/>
    <property type="project" value="UniProtKB-KW"/>
</dbReference>
<dbReference type="AlphaFoldDB" id="A0A2T3FXQ3"/>
<dbReference type="Gene3D" id="3.30.1490.480">
    <property type="entry name" value="Endolytic murein transglycosylase"/>
    <property type="match status" value="1"/>
</dbReference>
<evidence type="ECO:0000256" key="6">
    <source>
        <dbReference type="ARBA" id="ARBA00023316"/>
    </source>
</evidence>
<feature type="transmembrane region" description="Helical" evidence="7">
    <location>
        <begin position="21"/>
        <end position="40"/>
    </location>
</feature>
<dbReference type="InterPro" id="IPR003770">
    <property type="entry name" value="MLTG-like"/>
</dbReference>